<evidence type="ECO:0000256" key="6">
    <source>
        <dbReference type="ARBA" id="ARBA00022989"/>
    </source>
</evidence>
<keyword evidence="7 8" id="KW-0472">Membrane</keyword>
<protein>
    <recommendedName>
        <fullName evidence="8">Rod shape-determining protein MreD</fullName>
    </recommendedName>
</protein>
<evidence type="ECO:0000256" key="9">
    <source>
        <dbReference type="SAM" id="Phobius"/>
    </source>
</evidence>
<gene>
    <name evidence="10" type="primary">mreD</name>
    <name evidence="10" type="ORF">B9G39_05035</name>
</gene>
<reference evidence="10 11" key="1">
    <citation type="submission" date="2017-04" db="EMBL/GenBank/DDBJ databases">
        <title>Draft genome sequence of Zooshikella ganghwensis VG4 isolated from Red Sea sediments.</title>
        <authorList>
            <person name="Rehman Z."/>
            <person name="Alam I."/>
            <person name="Kamau A."/>
            <person name="Bajic V."/>
            <person name="Leiknes T."/>
        </authorList>
    </citation>
    <scope>NUCLEOTIDE SEQUENCE [LARGE SCALE GENOMIC DNA]</scope>
    <source>
        <strain evidence="10 11">VG4</strain>
    </source>
</reference>
<evidence type="ECO:0000256" key="8">
    <source>
        <dbReference type="PIRNR" id="PIRNR018472"/>
    </source>
</evidence>
<keyword evidence="11" id="KW-1185">Reference proteome</keyword>
<dbReference type="PANTHER" id="PTHR37484">
    <property type="entry name" value="ROD SHAPE-DETERMINING PROTEIN MRED"/>
    <property type="match status" value="1"/>
</dbReference>
<dbReference type="EMBL" id="NDXW01000001">
    <property type="protein sequence ID" value="RDH42864.1"/>
    <property type="molecule type" value="Genomic_DNA"/>
</dbReference>
<evidence type="ECO:0000313" key="11">
    <source>
        <dbReference type="Proteomes" id="UP000257039"/>
    </source>
</evidence>
<evidence type="ECO:0000256" key="5">
    <source>
        <dbReference type="ARBA" id="ARBA00022960"/>
    </source>
</evidence>
<comment type="subcellular location">
    <subcellularLocation>
        <location evidence="8">Cell inner membrane</location>
    </subcellularLocation>
    <subcellularLocation>
        <location evidence="1">Cell membrane</location>
        <topology evidence="1">Multi-pass membrane protein</topology>
    </subcellularLocation>
</comment>
<dbReference type="GO" id="GO:0008360">
    <property type="term" value="P:regulation of cell shape"/>
    <property type="evidence" value="ECO:0007669"/>
    <property type="project" value="UniProtKB-UniRule"/>
</dbReference>
<dbReference type="InterPro" id="IPR007227">
    <property type="entry name" value="Cell_shape_determining_MreD"/>
</dbReference>
<dbReference type="PANTHER" id="PTHR37484:SF1">
    <property type="entry name" value="ROD SHAPE-DETERMINING PROTEIN MRED"/>
    <property type="match status" value="1"/>
</dbReference>
<name>A0A4P9VKH8_9GAMM</name>
<keyword evidence="5 8" id="KW-0133">Cell shape</keyword>
<organism evidence="10 11">
    <name type="scientific">Zooshikella ganghwensis</name>
    <dbReference type="NCBI Taxonomy" id="202772"/>
    <lineage>
        <taxon>Bacteria</taxon>
        <taxon>Pseudomonadati</taxon>
        <taxon>Pseudomonadota</taxon>
        <taxon>Gammaproteobacteria</taxon>
        <taxon>Oceanospirillales</taxon>
        <taxon>Zooshikellaceae</taxon>
        <taxon>Zooshikella</taxon>
    </lineage>
</organism>
<keyword evidence="4 9" id="KW-0812">Transmembrane</keyword>
<evidence type="ECO:0000256" key="3">
    <source>
        <dbReference type="ARBA" id="ARBA00022475"/>
    </source>
</evidence>
<feature type="transmembrane region" description="Helical" evidence="9">
    <location>
        <begin position="140"/>
        <end position="160"/>
    </location>
</feature>
<keyword evidence="6 9" id="KW-1133">Transmembrane helix</keyword>
<feature type="transmembrane region" description="Helical" evidence="9">
    <location>
        <begin position="18"/>
        <end position="39"/>
    </location>
</feature>
<keyword evidence="8" id="KW-0997">Cell inner membrane</keyword>
<sequence length="170" mass="19771">MRLYRKTNVTLQKANRSWIIWVTLFMAYVLCLLPMPSWLAIGRPEWLAMVVIYWGMALPERMGIFTAWTLGILLDVMQGVLLGQNALGMVVVAYVALRLHRRIRVFPLLQQSLFILVLVGIYQLISLWARSVVGRMPPNLLFMMPAVVSAVLWPWLFIILRDIRRRYKVS</sequence>
<dbReference type="AlphaFoldDB" id="A0A4P9VKH8"/>
<evidence type="ECO:0000256" key="2">
    <source>
        <dbReference type="ARBA" id="ARBA00007776"/>
    </source>
</evidence>
<evidence type="ECO:0000256" key="7">
    <source>
        <dbReference type="ARBA" id="ARBA00023136"/>
    </source>
</evidence>
<evidence type="ECO:0000256" key="4">
    <source>
        <dbReference type="ARBA" id="ARBA00022692"/>
    </source>
</evidence>
<accession>A0A4P9VKH8</accession>
<comment type="caution">
    <text evidence="10">The sequence shown here is derived from an EMBL/GenBank/DDBJ whole genome shotgun (WGS) entry which is preliminary data.</text>
</comment>
<dbReference type="InterPro" id="IPR026034">
    <property type="entry name" value="MreD_proteobac"/>
</dbReference>
<dbReference type="NCBIfam" id="TIGR03426">
    <property type="entry name" value="shape_MreD"/>
    <property type="match status" value="1"/>
</dbReference>
<evidence type="ECO:0000256" key="1">
    <source>
        <dbReference type="ARBA" id="ARBA00004651"/>
    </source>
</evidence>
<comment type="function">
    <text evidence="8">Involved in formation of the rod shape of the cell. May also contribute to regulation of formation of penicillin-binding proteins.</text>
</comment>
<evidence type="ECO:0000313" key="10">
    <source>
        <dbReference type="EMBL" id="RDH42864.1"/>
    </source>
</evidence>
<keyword evidence="3 8" id="KW-1003">Cell membrane</keyword>
<proteinExistence type="inferred from homology"/>
<dbReference type="GO" id="GO:0005886">
    <property type="term" value="C:plasma membrane"/>
    <property type="evidence" value="ECO:0007669"/>
    <property type="project" value="UniProtKB-SubCell"/>
</dbReference>
<feature type="transmembrane region" description="Helical" evidence="9">
    <location>
        <begin position="108"/>
        <end position="128"/>
    </location>
</feature>
<comment type="similarity">
    <text evidence="2 8">Belongs to the MreD family.</text>
</comment>
<dbReference type="Pfam" id="PF04093">
    <property type="entry name" value="MreD"/>
    <property type="match status" value="1"/>
</dbReference>
<dbReference type="Proteomes" id="UP000257039">
    <property type="component" value="Unassembled WGS sequence"/>
</dbReference>
<dbReference type="PIRSF" id="PIRSF018472">
    <property type="entry name" value="MreD_proteobac"/>
    <property type="match status" value="1"/>
</dbReference>